<evidence type="ECO:0000313" key="2">
    <source>
        <dbReference type="EMBL" id="KAF2119860.1"/>
    </source>
</evidence>
<gene>
    <name evidence="2" type="ORF">BDV96DRAFT_595479</name>
</gene>
<evidence type="ECO:0000256" key="1">
    <source>
        <dbReference type="SAM" id="MobiDB-lite"/>
    </source>
</evidence>
<keyword evidence="3" id="KW-1185">Reference proteome</keyword>
<sequence length="288" mass="30055">MFNPEVQCSVREADVIEKNLTYVHSDHCAALALARDDKCVYMPIEAGELQPELRSIFFVFFRVLSSFRSLELQSLNFQIQTSTKYTKSFIVAVALGFAGVNADFEIITGQPAFPAAPSGVDGFSWSKSVANDISTGIDALGISLLNGTSFLAENDVATSKFAEFVKTATTLGIPAEVTDTANVVTFTTIPPWYSGVPDEVKKVNDDYNSLLSGVYASAFAKATGGSAPSLASPTSSTTALPSPLKPNSTTTITTAPPSSTPPSGAGSHLAVGASAFLAAAGAAIMFAL</sequence>
<accession>A0A6A5ZJN4</accession>
<protein>
    <submittedName>
        <fullName evidence="2">Uncharacterized protein</fullName>
    </submittedName>
</protein>
<feature type="region of interest" description="Disordered" evidence="1">
    <location>
        <begin position="226"/>
        <end position="266"/>
    </location>
</feature>
<proteinExistence type="predicted"/>
<dbReference type="AlphaFoldDB" id="A0A6A5ZJN4"/>
<dbReference type="EMBL" id="ML977314">
    <property type="protein sequence ID" value="KAF2119860.1"/>
    <property type="molecule type" value="Genomic_DNA"/>
</dbReference>
<dbReference type="OrthoDB" id="5419608at2759"/>
<reference evidence="2" key="1">
    <citation type="journal article" date="2020" name="Stud. Mycol.">
        <title>101 Dothideomycetes genomes: a test case for predicting lifestyles and emergence of pathogens.</title>
        <authorList>
            <person name="Haridas S."/>
            <person name="Albert R."/>
            <person name="Binder M."/>
            <person name="Bloem J."/>
            <person name="Labutti K."/>
            <person name="Salamov A."/>
            <person name="Andreopoulos B."/>
            <person name="Baker S."/>
            <person name="Barry K."/>
            <person name="Bills G."/>
            <person name="Bluhm B."/>
            <person name="Cannon C."/>
            <person name="Castanera R."/>
            <person name="Culley D."/>
            <person name="Daum C."/>
            <person name="Ezra D."/>
            <person name="Gonzalez J."/>
            <person name="Henrissat B."/>
            <person name="Kuo A."/>
            <person name="Liang C."/>
            <person name="Lipzen A."/>
            <person name="Lutzoni F."/>
            <person name="Magnuson J."/>
            <person name="Mondo S."/>
            <person name="Nolan M."/>
            <person name="Ohm R."/>
            <person name="Pangilinan J."/>
            <person name="Park H.-J."/>
            <person name="Ramirez L."/>
            <person name="Alfaro M."/>
            <person name="Sun H."/>
            <person name="Tritt A."/>
            <person name="Yoshinaga Y."/>
            <person name="Zwiers L.-H."/>
            <person name="Turgeon B."/>
            <person name="Goodwin S."/>
            <person name="Spatafora J."/>
            <person name="Crous P."/>
            <person name="Grigoriev I."/>
        </authorList>
    </citation>
    <scope>NUCLEOTIDE SEQUENCE</scope>
    <source>
        <strain evidence="2">CBS 627.86</strain>
    </source>
</reference>
<name>A0A6A5ZJN4_9PLEO</name>
<dbReference type="Proteomes" id="UP000799770">
    <property type="component" value="Unassembled WGS sequence"/>
</dbReference>
<organism evidence="2 3">
    <name type="scientific">Lophiotrema nucula</name>
    <dbReference type="NCBI Taxonomy" id="690887"/>
    <lineage>
        <taxon>Eukaryota</taxon>
        <taxon>Fungi</taxon>
        <taxon>Dikarya</taxon>
        <taxon>Ascomycota</taxon>
        <taxon>Pezizomycotina</taxon>
        <taxon>Dothideomycetes</taxon>
        <taxon>Pleosporomycetidae</taxon>
        <taxon>Pleosporales</taxon>
        <taxon>Lophiotremataceae</taxon>
        <taxon>Lophiotrema</taxon>
    </lineage>
</organism>
<evidence type="ECO:0000313" key="3">
    <source>
        <dbReference type="Proteomes" id="UP000799770"/>
    </source>
</evidence>